<dbReference type="AlphaFoldDB" id="D1BYR3"/>
<dbReference type="GO" id="GO:0042597">
    <property type="term" value="C:periplasmic space"/>
    <property type="evidence" value="ECO:0007669"/>
    <property type="project" value="UniProtKB-ARBA"/>
</dbReference>
<keyword evidence="2" id="KW-0813">Transport</keyword>
<dbReference type="GO" id="GO:0043190">
    <property type="term" value="C:ATP-binding cassette (ABC) transporter complex"/>
    <property type="evidence" value="ECO:0007669"/>
    <property type="project" value="InterPro"/>
</dbReference>
<evidence type="ECO:0000313" key="6">
    <source>
        <dbReference type="EMBL" id="ACZ29988.1"/>
    </source>
</evidence>
<dbReference type="InterPro" id="IPR000914">
    <property type="entry name" value="SBP_5_dom"/>
</dbReference>
<dbReference type="Gene3D" id="3.40.190.10">
    <property type="entry name" value="Periplasmic binding protein-like II"/>
    <property type="match status" value="1"/>
</dbReference>
<evidence type="ECO:0000259" key="5">
    <source>
        <dbReference type="Pfam" id="PF00496"/>
    </source>
</evidence>
<dbReference type="CDD" id="cd08501">
    <property type="entry name" value="PBP2_Lpqw"/>
    <property type="match status" value="1"/>
</dbReference>
<protein>
    <submittedName>
        <fullName evidence="6">Extracellular solute-binding protein family 5</fullName>
    </submittedName>
</protein>
<dbReference type="KEGG" id="xce:Xcel_0957"/>
<dbReference type="Proteomes" id="UP000002255">
    <property type="component" value="Chromosome"/>
</dbReference>
<name>D1BYR3_XYLCX</name>
<keyword evidence="3 4" id="KW-0732">Signal</keyword>
<feature type="signal peptide" evidence="4">
    <location>
        <begin position="1"/>
        <end position="29"/>
    </location>
</feature>
<accession>D1BYR3</accession>
<dbReference type="PANTHER" id="PTHR30290:SF9">
    <property type="entry name" value="OLIGOPEPTIDE-BINDING PROTEIN APPA"/>
    <property type="match status" value="1"/>
</dbReference>
<dbReference type="InterPro" id="IPR039424">
    <property type="entry name" value="SBP_5"/>
</dbReference>
<reference evidence="7" key="1">
    <citation type="submission" date="2009-11" db="EMBL/GenBank/DDBJ databases">
        <title>The complete chromosome of Xylanimonas cellulosilytica DSM 15894.</title>
        <authorList>
            <consortium name="US DOE Joint Genome Institute (JGI-PGF)"/>
            <person name="Lucas S."/>
            <person name="Copeland A."/>
            <person name="Lapidus A."/>
            <person name="Glavina del Rio T."/>
            <person name="Dalin E."/>
            <person name="Tice H."/>
            <person name="Bruce D."/>
            <person name="Goodwin L."/>
            <person name="Pitluck S."/>
            <person name="Kyrpides N."/>
            <person name="Mavromatis K."/>
            <person name="Ivanova N."/>
            <person name="Mikhailova N."/>
            <person name="Foster B."/>
            <person name="Clum A."/>
            <person name="Brettin T."/>
            <person name="Detter J.C."/>
            <person name="Han C."/>
            <person name="Larimer F."/>
            <person name="Land M."/>
            <person name="Hauser L."/>
            <person name="Markowitz V."/>
            <person name="Cheng J.F."/>
            <person name="Hugenholtz P."/>
            <person name="Woyke T."/>
            <person name="Wu D."/>
            <person name="Gehrich-Schroeter G."/>
            <person name="Schneider S."/>
            <person name="Pukall S.R."/>
            <person name="Klenk H.P."/>
            <person name="Eisen J.A."/>
        </authorList>
    </citation>
    <scope>NUCLEOTIDE SEQUENCE [LARGE SCALE GENOMIC DNA]</scope>
    <source>
        <strain evidence="7">DSM 15894 / CECT 5975 / LMG 20990 / XIL07</strain>
    </source>
</reference>
<feature type="chain" id="PRO_5039417028" evidence="4">
    <location>
        <begin position="30"/>
        <end position="611"/>
    </location>
</feature>
<dbReference type="STRING" id="446471.Xcel_0957"/>
<dbReference type="GO" id="GO:1904680">
    <property type="term" value="F:peptide transmembrane transporter activity"/>
    <property type="evidence" value="ECO:0007669"/>
    <property type="project" value="TreeGrafter"/>
</dbReference>
<evidence type="ECO:0000313" key="7">
    <source>
        <dbReference type="Proteomes" id="UP000002255"/>
    </source>
</evidence>
<dbReference type="SUPFAM" id="SSF53850">
    <property type="entry name" value="Periplasmic binding protein-like II"/>
    <property type="match status" value="1"/>
</dbReference>
<comment type="similarity">
    <text evidence="1">Belongs to the bacterial solute-binding protein 5 family.</text>
</comment>
<dbReference type="PROSITE" id="PS51257">
    <property type="entry name" value="PROKAR_LIPOPROTEIN"/>
    <property type="match status" value="1"/>
</dbReference>
<evidence type="ECO:0000256" key="2">
    <source>
        <dbReference type="ARBA" id="ARBA00022448"/>
    </source>
</evidence>
<evidence type="ECO:0000256" key="4">
    <source>
        <dbReference type="SAM" id="SignalP"/>
    </source>
</evidence>
<dbReference type="PIRSF" id="PIRSF002741">
    <property type="entry name" value="MppA"/>
    <property type="match status" value="1"/>
</dbReference>
<dbReference type="eggNOG" id="COG0747">
    <property type="taxonomic scope" value="Bacteria"/>
</dbReference>
<gene>
    <name evidence="6" type="ordered locus">Xcel_0957</name>
</gene>
<dbReference type="Gene3D" id="3.10.105.10">
    <property type="entry name" value="Dipeptide-binding Protein, Domain 3"/>
    <property type="match status" value="1"/>
</dbReference>
<reference evidence="6 7" key="2">
    <citation type="journal article" date="2010" name="Stand. Genomic Sci.">
        <title>Complete genome sequence of Xylanimonas cellulosilytica type strain (XIL07).</title>
        <authorList>
            <person name="Foster B."/>
            <person name="Pukall R."/>
            <person name="Abt B."/>
            <person name="Nolan M."/>
            <person name="Glavina Del Rio T."/>
            <person name="Chen F."/>
            <person name="Lucas S."/>
            <person name="Tice H."/>
            <person name="Pitluck S."/>
            <person name="Cheng J.-F."/>
            <person name="Chertkov O."/>
            <person name="Brettin T."/>
            <person name="Han C."/>
            <person name="Detter J.C."/>
            <person name="Bruce D."/>
            <person name="Goodwin L."/>
            <person name="Ivanova N."/>
            <person name="Mavromatis K."/>
            <person name="Pati A."/>
            <person name="Mikhailova N."/>
            <person name="Chen A."/>
            <person name="Palaniappan K."/>
            <person name="Land M."/>
            <person name="Hauser L."/>
            <person name="Chang Y.-J."/>
            <person name="Jeffries C.D."/>
            <person name="Chain P."/>
            <person name="Rohde M."/>
            <person name="Goeker M."/>
            <person name="Bristow J."/>
            <person name="Eisen J.A."/>
            <person name="Markowitz V."/>
            <person name="Hugenholtz P."/>
            <person name="Kyrpides N.C."/>
            <person name="Klenk H.-P."/>
            <person name="Lapidus A."/>
        </authorList>
    </citation>
    <scope>NUCLEOTIDE SEQUENCE [LARGE SCALE GENOMIC DNA]</scope>
    <source>
        <strain evidence="7">DSM 15894 / CECT 5975 / LMG 20990 / XIL07</strain>
    </source>
</reference>
<dbReference type="Pfam" id="PF00496">
    <property type="entry name" value="SBP_bac_5"/>
    <property type="match status" value="1"/>
</dbReference>
<feature type="domain" description="Solute-binding protein family 5" evidence="5">
    <location>
        <begin position="93"/>
        <end position="511"/>
    </location>
</feature>
<proteinExistence type="inferred from homology"/>
<evidence type="ECO:0000256" key="1">
    <source>
        <dbReference type="ARBA" id="ARBA00005695"/>
    </source>
</evidence>
<sequence>MKIRRTAAAIAAVTAGAIVLSACSTPEVAGVEGSEARSVTVGWNQPMFSQNNLTAAGNATANANILYLTTSRFFHYNDSLELVMNEDFGTIETISEDPLVVELSINEGVTWSDGTPVDAADLILMWGAQNPRFNTTEQEYDDEGNPLPVADDQVFFSGTGPVMELVSQFPEISEDGRSITMEFDSVRSDWLMSMEMTPVAAHAVADLALDIPDAQDAKDALVAAFRDNDATALSKISDAWNNAFNFTSMPDDERLFLSNGPFVLNEFVENQHLTLVRNEAFAWGPVPNVDEVTFRFSEDPLAAITALQNGEVDLISPQSSVDVLQTLAGIDGIEYTTGVEATWEHLTLMHDNGGPFDAATYGGNAEVARLVRQAFLQSVPRQQIIDTLITPLQEDATVRNSFVFVPGAPGYDEAAAANGSDAFGGGDADKAAELLEQARALYPELPETIDVRILYGASNVRRANQFQLIQAAAAPVGFNVIDGGDDNWSSLVFSGGATFDAALFGWQSTSTMLLNGESNYVTDGQNNFSGFSNPEVDALWAKIAVAPDDTTDEVRAWATEMESHLFADGFGLPLFQHPGVVAHSARLQNVSTITLSPTVLWNFWEWETTGS</sequence>
<dbReference type="RefSeq" id="WP_012877730.1">
    <property type="nucleotide sequence ID" value="NC_013530.1"/>
</dbReference>
<keyword evidence="7" id="KW-1185">Reference proteome</keyword>
<organism evidence="6 7">
    <name type="scientific">Xylanimonas cellulosilytica (strain DSM 15894 / JCM 12276 / CECT 5975 / KCTC 9989 / LMG 20990 / NBRC 107835 / XIL07)</name>
    <dbReference type="NCBI Taxonomy" id="446471"/>
    <lineage>
        <taxon>Bacteria</taxon>
        <taxon>Bacillati</taxon>
        <taxon>Actinomycetota</taxon>
        <taxon>Actinomycetes</taxon>
        <taxon>Micrococcales</taxon>
        <taxon>Promicromonosporaceae</taxon>
        <taxon>Xylanimonas</taxon>
    </lineage>
</organism>
<dbReference type="EMBL" id="CP001821">
    <property type="protein sequence ID" value="ACZ29988.1"/>
    <property type="molecule type" value="Genomic_DNA"/>
</dbReference>
<dbReference type="HOGENOM" id="CLU_017028_11_0_11"/>
<evidence type="ECO:0000256" key="3">
    <source>
        <dbReference type="ARBA" id="ARBA00022729"/>
    </source>
</evidence>
<dbReference type="PANTHER" id="PTHR30290">
    <property type="entry name" value="PERIPLASMIC BINDING COMPONENT OF ABC TRANSPORTER"/>
    <property type="match status" value="1"/>
</dbReference>
<dbReference type="GO" id="GO:0015833">
    <property type="term" value="P:peptide transport"/>
    <property type="evidence" value="ECO:0007669"/>
    <property type="project" value="TreeGrafter"/>
</dbReference>
<dbReference type="InterPro" id="IPR030678">
    <property type="entry name" value="Peptide/Ni-bd"/>
</dbReference>